<organism evidence="2 3">
    <name type="scientific">Nocardia arthritidis</name>
    <dbReference type="NCBI Taxonomy" id="228602"/>
    <lineage>
        <taxon>Bacteria</taxon>
        <taxon>Bacillati</taxon>
        <taxon>Actinomycetota</taxon>
        <taxon>Actinomycetes</taxon>
        <taxon>Mycobacteriales</taxon>
        <taxon>Nocardiaceae</taxon>
        <taxon>Nocardia</taxon>
    </lineage>
</organism>
<dbReference type="Proteomes" id="UP000503540">
    <property type="component" value="Chromosome"/>
</dbReference>
<proteinExistence type="predicted"/>
<keyword evidence="3" id="KW-1185">Reference proteome</keyword>
<sequence>MAEPAYSPATDSPYSIGRRGRSVLGQAAERRMAEQRSAISRRAILRGTVAVGIAGAVAGGFGAATALAGRDGRRVAVLGGGVAGLTAAHELSERGFDVTVYERRALGGKARSIPVPGSGTGGRPELPGEHGFRFFPGFYQHIPDTMRRIPFGDNPNGVWNNLLAVSEARFSRRDGDDYRIPLRSGGGTLTPDTFRESVSAMIATALKMPAAEAGYFAERLLVFNSSCDARRFGEWEHTSWSDYVAGHDRSHEFRALLSRTLTSIMVAAKESVASVRTIGNMGEQFLGNPREVGNDGGLDRVLNGPTSRVWLDPWVRRLRELGVNFVLGAEVRGLDVRDKRITGARIVDQQGNQSSVAADYFVVAVPAEQARTLWSPDILAIRPELAAMNRLTCDWMNGIQFYMRAPLDIARGHTAYIDSQWSLTSISQNQMWATKVTEFGDGSVQDCLSVDISDWNSPGMLYGKPAKECTPEEISREVWAQLTAHLNDRGELLRAADLHSWFLDPGISWQQDKGRNANADPLLINTAGSWEFRPEPHGALENLFLAGDYVRTNVDLATMEGANESARAAVNALLDVAGSDAARCKMFCLYRAPELEPLRKIDAERFAAGQANMFDTRL</sequence>
<dbReference type="GO" id="GO:0016491">
    <property type="term" value="F:oxidoreductase activity"/>
    <property type="evidence" value="ECO:0007669"/>
    <property type="project" value="InterPro"/>
</dbReference>
<dbReference type="EMBL" id="CP046172">
    <property type="protein sequence ID" value="QIS08250.1"/>
    <property type="molecule type" value="Genomic_DNA"/>
</dbReference>
<dbReference type="PANTHER" id="PTHR42923:SF46">
    <property type="entry name" value="AMINE OXIDASE"/>
    <property type="match status" value="1"/>
</dbReference>
<accession>A0A6G9Y572</accession>
<evidence type="ECO:0000259" key="1">
    <source>
        <dbReference type="Pfam" id="PF01593"/>
    </source>
</evidence>
<dbReference type="PANTHER" id="PTHR42923">
    <property type="entry name" value="PROTOPORPHYRINOGEN OXIDASE"/>
    <property type="match status" value="1"/>
</dbReference>
<dbReference type="InterPro" id="IPR036188">
    <property type="entry name" value="FAD/NAD-bd_sf"/>
</dbReference>
<feature type="domain" description="Amine oxidase" evidence="1">
    <location>
        <begin position="82"/>
        <end position="574"/>
    </location>
</feature>
<dbReference type="InterPro" id="IPR050464">
    <property type="entry name" value="Zeta_carotene_desat/Oxidored"/>
</dbReference>
<dbReference type="InterPro" id="IPR002937">
    <property type="entry name" value="Amino_oxidase"/>
</dbReference>
<evidence type="ECO:0000313" key="2">
    <source>
        <dbReference type="EMBL" id="QIS08250.1"/>
    </source>
</evidence>
<name>A0A6G9Y572_9NOCA</name>
<dbReference type="SUPFAM" id="SSF51905">
    <property type="entry name" value="FAD/NAD(P)-binding domain"/>
    <property type="match status" value="1"/>
</dbReference>
<reference evidence="2 3" key="1">
    <citation type="journal article" date="2019" name="ACS Chem. Biol.">
        <title>Identification and Mobilization of a Cryptic Antibiotic Biosynthesis Gene Locus from a Human-Pathogenic Nocardia Isolate.</title>
        <authorList>
            <person name="Herisse M."/>
            <person name="Ishida K."/>
            <person name="Porter J.L."/>
            <person name="Howden B."/>
            <person name="Hertweck C."/>
            <person name="Stinear T.P."/>
            <person name="Pidot S.J."/>
        </authorList>
    </citation>
    <scope>NUCLEOTIDE SEQUENCE [LARGE SCALE GENOMIC DNA]</scope>
    <source>
        <strain evidence="2 3">AUSMDU00012717</strain>
    </source>
</reference>
<dbReference type="KEGG" id="nah:F5544_01640"/>
<gene>
    <name evidence="2" type="ORF">F5544_01640</name>
</gene>
<dbReference type="PROSITE" id="PS51318">
    <property type="entry name" value="TAT"/>
    <property type="match status" value="1"/>
</dbReference>
<dbReference type="Gene3D" id="3.50.50.60">
    <property type="entry name" value="FAD/NAD(P)-binding domain"/>
    <property type="match status" value="1"/>
</dbReference>
<protein>
    <submittedName>
        <fullName evidence="2">FAD-dependent oxidoreductase</fullName>
    </submittedName>
</protein>
<dbReference type="Pfam" id="PF01593">
    <property type="entry name" value="Amino_oxidase"/>
    <property type="match status" value="1"/>
</dbReference>
<evidence type="ECO:0000313" key="3">
    <source>
        <dbReference type="Proteomes" id="UP000503540"/>
    </source>
</evidence>
<dbReference type="AlphaFoldDB" id="A0A6G9Y572"/>
<dbReference type="InterPro" id="IPR006311">
    <property type="entry name" value="TAT_signal"/>
</dbReference>